<dbReference type="KEGG" id="cyn:Cyan7425_2067"/>
<reference evidence="4" key="1">
    <citation type="submission" date="2009-01" db="EMBL/GenBank/DDBJ databases">
        <title>Complete sequence of chromosome Cyanothece sp. PCC 7425.</title>
        <authorList>
            <consortium name="US DOE Joint Genome Institute"/>
            <person name="Lucas S."/>
            <person name="Copeland A."/>
            <person name="Lapidus A."/>
            <person name="Glavina del Rio T."/>
            <person name="Dalin E."/>
            <person name="Tice H."/>
            <person name="Bruce D."/>
            <person name="Goodwin L."/>
            <person name="Pitluck S."/>
            <person name="Sims D."/>
            <person name="Meineke L."/>
            <person name="Brettin T."/>
            <person name="Detter J.C."/>
            <person name="Han C."/>
            <person name="Larimer F."/>
            <person name="Land M."/>
            <person name="Hauser L."/>
            <person name="Kyrpides N."/>
            <person name="Ovchinnikova G."/>
            <person name="Liberton M."/>
            <person name="Stoeckel J."/>
            <person name="Banerjee A."/>
            <person name="Singh A."/>
            <person name="Page L."/>
            <person name="Sato H."/>
            <person name="Zhao L."/>
            <person name="Sherman L."/>
            <person name="Pakrasi H."/>
            <person name="Richardson P."/>
        </authorList>
    </citation>
    <scope>NUCLEOTIDE SEQUENCE</scope>
    <source>
        <strain evidence="4">PCC 7425</strain>
    </source>
</reference>
<evidence type="ECO:0000313" key="4">
    <source>
        <dbReference type="EMBL" id="ACL44430.1"/>
    </source>
</evidence>
<dbReference type="AlphaFoldDB" id="B8HU85"/>
<dbReference type="CDD" id="cd02440">
    <property type="entry name" value="AdoMet_MTases"/>
    <property type="match status" value="1"/>
</dbReference>
<keyword evidence="1 4" id="KW-0489">Methyltransferase</keyword>
<evidence type="ECO:0000256" key="1">
    <source>
        <dbReference type="ARBA" id="ARBA00022603"/>
    </source>
</evidence>
<dbReference type="InterPro" id="IPR041698">
    <property type="entry name" value="Methyltransf_25"/>
</dbReference>
<dbReference type="Gene3D" id="3.40.50.150">
    <property type="entry name" value="Vaccinia Virus protein VP39"/>
    <property type="match status" value="1"/>
</dbReference>
<protein>
    <submittedName>
        <fullName evidence="4">Methyltransferase type 11</fullName>
    </submittedName>
</protein>
<dbReference type="EMBL" id="CP001344">
    <property type="protein sequence ID" value="ACL44430.1"/>
    <property type="molecule type" value="Genomic_DNA"/>
</dbReference>
<keyword evidence="2 4" id="KW-0808">Transferase</keyword>
<dbReference type="STRING" id="395961.Cyan7425_2067"/>
<dbReference type="PANTHER" id="PTHR43861:SF1">
    <property type="entry name" value="TRANS-ACONITATE 2-METHYLTRANSFERASE"/>
    <property type="match status" value="1"/>
</dbReference>
<name>B8HU85_CYAP4</name>
<dbReference type="OrthoDB" id="9760689at2"/>
<evidence type="ECO:0000256" key="2">
    <source>
        <dbReference type="ARBA" id="ARBA00022679"/>
    </source>
</evidence>
<dbReference type="GO" id="GO:0032259">
    <property type="term" value="P:methylation"/>
    <property type="evidence" value="ECO:0007669"/>
    <property type="project" value="UniProtKB-KW"/>
</dbReference>
<feature type="domain" description="Methyltransferase" evidence="3">
    <location>
        <begin position="35"/>
        <end position="129"/>
    </location>
</feature>
<dbReference type="Pfam" id="PF13649">
    <property type="entry name" value="Methyltransf_25"/>
    <property type="match status" value="1"/>
</dbReference>
<gene>
    <name evidence="4" type="ordered locus">Cyan7425_2067</name>
</gene>
<dbReference type="SUPFAM" id="SSF53335">
    <property type="entry name" value="S-adenosyl-L-methionine-dependent methyltransferases"/>
    <property type="match status" value="1"/>
</dbReference>
<dbReference type="InterPro" id="IPR029063">
    <property type="entry name" value="SAM-dependent_MTases_sf"/>
</dbReference>
<sequence>MTEWDAGAYHRESSLQEAMATEQLARLKLSGTERVLDIGCGDGRITAAISARLPAGSILGVDPSERMIQFAAHNSGAPLPPNLQFAVADVRQLGFENQFDLVLSFNALHWVPEQDIALKNIYNALKPGGGALLRFVGLGERKSLEAVIEDTRLSAQWSRYFQDFRQPFVHFTPEAYENQAQQEGFRVLECHLLDKSWDFKTQAGFTAFAQATFVEWTQVLPPDQQGEFIADVLHRYRLVVATSPEEDYTFKFYQLSVQLERN</sequence>
<dbReference type="GO" id="GO:0008168">
    <property type="term" value="F:methyltransferase activity"/>
    <property type="evidence" value="ECO:0007669"/>
    <property type="project" value="UniProtKB-KW"/>
</dbReference>
<dbReference type="HOGENOM" id="CLU_037990_5_0_3"/>
<dbReference type="eggNOG" id="COG4106">
    <property type="taxonomic scope" value="Bacteria"/>
</dbReference>
<dbReference type="PANTHER" id="PTHR43861">
    <property type="entry name" value="TRANS-ACONITATE 2-METHYLTRANSFERASE-RELATED"/>
    <property type="match status" value="1"/>
</dbReference>
<accession>B8HU85</accession>
<evidence type="ECO:0000259" key="3">
    <source>
        <dbReference type="Pfam" id="PF13649"/>
    </source>
</evidence>
<organism evidence="4">
    <name type="scientific">Cyanothece sp. (strain PCC 7425 / ATCC 29141)</name>
    <dbReference type="NCBI Taxonomy" id="395961"/>
    <lineage>
        <taxon>Bacteria</taxon>
        <taxon>Bacillati</taxon>
        <taxon>Cyanobacteriota</taxon>
        <taxon>Cyanophyceae</taxon>
        <taxon>Gomontiellales</taxon>
        <taxon>Cyanothecaceae</taxon>
        <taxon>Cyanothece</taxon>
    </lineage>
</organism>
<proteinExistence type="predicted"/>